<dbReference type="InterPro" id="IPR016187">
    <property type="entry name" value="CTDL_fold"/>
</dbReference>
<dbReference type="InterPro" id="IPR001304">
    <property type="entry name" value="C-type_lectin-like"/>
</dbReference>
<dbReference type="AlphaFoldDB" id="A0AAW1UAS5"/>
<dbReference type="Gene3D" id="3.10.100.10">
    <property type="entry name" value="Mannose-Binding Protein A, subunit A"/>
    <property type="match status" value="1"/>
</dbReference>
<feature type="chain" id="PRO_5043912364" description="C-type lectin domain-containing protein" evidence="2">
    <location>
        <begin position="22"/>
        <end position="324"/>
    </location>
</feature>
<feature type="compositionally biased region" description="Basic and acidic residues" evidence="1">
    <location>
        <begin position="84"/>
        <end position="93"/>
    </location>
</feature>
<dbReference type="SUPFAM" id="SSF56436">
    <property type="entry name" value="C-type lectin-like"/>
    <property type="match status" value="1"/>
</dbReference>
<evidence type="ECO:0000313" key="4">
    <source>
        <dbReference type="EMBL" id="KAK9879640.1"/>
    </source>
</evidence>
<evidence type="ECO:0000313" key="5">
    <source>
        <dbReference type="Proteomes" id="UP001431783"/>
    </source>
</evidence>
<evidence type="ECO:0000256" key="1">
    <source>
        <dbReference type="SAM" id="MobiDB-lite"/>
    </source>
</evidence>
<feature type="signal peptide" evidence="2">
    <location>
        <begin position="1"/>
        <end position="21"/>
    </location>
</feature>
<evidence type="ECO:0000259" key="3">
    <source>
        <dbReference type="PROSITE" id="PS50041"/>
    </source>
</evidence>
<dbReference type="PROSITE" id="PS50041">
    <property type="entry name" value="C_TYPE_LECTIN_2"/>
    <property type="match status" value="1"/>
</dbReference>
<feature type="region of interest" description="Disordered" evidence="1">
    <location>
        <begin position="82"/>
        <end position="119"/>
    </location>
</feature>
<keyword evidence="2" id="KW-0732">Signal</keyword>
<gene>
    <name evidence="4" type="ORF">WA026_006705</name>
</gene>
<reference evidence="4 5" key="1">
    <citation type="submission" date="2023-03" db="EMBL/GenBank/DDBJ databases">
        <title>Genome insight into feeding habits of ladybird beetles.</title>
        <authorList>
            <person name="Li H.-S."/>
            <person name="Huang Y.-H."/>
            <person name="Pang H."/>
        </authorList>
    </citation>
    <scope>NUCLEOTIDE SEQUENCE [LARGE SCALE GENOMIC DNA]</scope>
    <source>
        <strain evidence="4">SYSU_2023b</strain>
        <tissue evidence="4">Whole body</tissue>
    </source>
</reference>
<comment type="caution">
    <text evidence="4">The sequence shown here is derived from an EMBL/GenBank/DDBJ whole genome shotgun (WGS) entry which is preliminary data.</text>
</comment>
<dbReference type="PANTHER" id="PTHR22803">
    <property type="entry name" value="MANNOSE, PHOSPHOLIPASE, LECTIN RECEPTOR RELATED"/>
    <property type="match status" value="1"/>
</dbReference>
<sequence>MKFVFISAALLSTLLMNKCSCIYMTNISATKTNFDSENPAIWTEQGIWGPMLEEWALGTKREKRVMRSDVLEHIVVVAKNKTKEKHDERESKIHNTKIVNSNNRISSSTPPNKKPPKQVSETDLYLLGAIEKLVYKVDFMEKRLRRVEEMLYFVMAGNRIDQDPCSENFTRVGMNCYYFASSAGREYDWKAASKHCKKLGAVLAEFETIEENQDIVTHLQATPHMRGKDFWTGGLNPGLLWIWSNSARPVSTTSNTNKKPNNQSNNILGDGRCLRLAYNPALRSYAYKGTDCSIRYNYICELPENSSSNEIKRIGRTMNVLKDE</sequence>
<dbReference type="Proteomes" id="UP001431783">
    <property type="component" value="Unassembled WGS sequence"/>
</dbReference>
<dbReference type="EMBL" id="JARQZJ010000062">
    <property type="protein sequence ID" value="KAK9879640.1"/>
    <property type="molecule type" value="Genomic_DNA"/>
</dbReference>
<dbReference type="CDD" id="cd00037">
    <property type="entry name" value="CLECT"/>
    <property type="match status" value="1"/>
</dbReference>
<protein>
    <recommendedName>
        <fullName evidence="3">C-type lectin domain-containing protein</fullName>
    </recommendedName>
</protein>
<feature type="domain" description="C-type lectin" evidence="3">
    <location>
        <begin position="172"/>
        <end position="301"/>
    </location>
</feature>
<organism evidence="4 5">
    <name type="scientific">Henosepilachna vigintioctopunctata</name>
    <dbReference type="NCBI Taxonomy" id="420089"/>
    <lineage>
        <taxon>Eukaryota</taxon>
        <taxon>Metazoa</taxon>
        <taxon>Ecdysozoa</taxon>
        <taxon>Arthropoda</taxon>
        <taxon>Hexapoda</taxon>
        <taxon>Insecta</taxon>
        <taxon>Pterygota</taxon>
        <taxon>Neoptera</taxon>
        <taxon>Endopterygota</taxon>
        <taxon>Coleoptera</taxon>
        <taxon>Polyphaga</taxon>
        <taxon>Cucujiformia</taxon>
        <taxon>Coccinelloidea</taxon>
        <taxon>Coccinellidae</taxon>
        <taxon>Epilachninae</taxon>
        <taxon>Epilachnini</taxon>
        <taxon>Henosepilachna</taxon>
    </lineage>
</organism>
<dbReference type="SMART" id="SM00034">
    <property type="entry name" value="CLECT"/>
    <property type="match status" value="1"/>
</dbReference>
<keyword evidence="5" id="KW-1185">Reference proteome</keyword>
<dbReference type="InterPro" id="IPR016186">
    <property type="entry name" value="C-type_lectin-like/link_sf"/>
</dbReference>
<name>A0AAW1UAS5_9CUCU</name>
<dbReference type="InterPro" id="IPR050111">
    <property type="entry name" value="C-type_lectin/snaclec_domain"/>
</dbReference>
<evidence type="ECO:0000256" key="2">
    <source>
        <dbReference type="SAM" id="SignalP"/>
    </source>
</evidence>
<accession>A0AAW1UAS5</accession>
<dbReference type="Pfam" id="PF00059">
    <property type="entry name" value="Lectin_C"/>
    <property type="match status" value="1"/>
</dbReference>
<proteinExistence type="predicted"/>